<evidence type="ECO:0000313" key="1">
    <source>
        <dbReference type="EMBL" id="MBW71471.1"/>
    </source>
</evidence>
<organism evidence="1">
    <name type="scientific">Anopheles darlingi</name>
    <name type="common">Mosquito</name>
    <dbReference type="NCBI Taxonomy" id="43151"/>
    <lineage>
        <taxon>Eukaryota</taxon>
        <taxon>Metazoa</taxon>
        <taxon>Ecdysozoa</taxon>
        <taxon>Arthropoda</taxon>
        <taxon>Hexapoda</taxon>
        <taxon>Insecta</taxon>
        <taxon>Pterygota</taxon>
        <taxon>Neoptera</taxon>
        <taxon>Endopterygota</taxon>
        <taxon>Diptera</taxon>
        <taxon>Nematocera</taxon>
        <taxon>Culicoidea</taxon>
        <taxon>Culicidae</taxon>
        <taxon>Anophelinae</taxon>
        <taxon>Anopheles</taxon>
    </lineage>
</organism>
<protein>
    <submittedName>
        <fullName evidence="1">Putative secreted protein</fullName>
    </submittedName>
</protein>
<dbReference type="EMBL" id="GGFL01007293">
    <property type="protein sequence ID" value="MBW71471.1"/>
    <property type="molecule type" value="Transcribed_RNA"/>
</dbReference>
<reference evidence="1" key="1">
    <citation type="submission" date="2018-01" db="EMBL/GenBank/DDBJ databases">
        <title>An insight into the sialome of Amazonian anophelines.</title>
        <authorList>
            <person name="Ribeiro J.M."/>
            <person name="Scarpassa V."/>
            <person name="Calvo E."/>
        </authorList>
    </citation>
    <scope>NUCLEOTIDE SEQUENCE</scope>
</reference>
<name>A0A2M4D1V3_ANODA</name>
<proteinExistence type="predicted"/>
<dbReference type="AlphaFoldDB" id="A0A2M4D1V3"/>
<accession>A0A2M4D1V3</accession>
<sequence length="82" mass="8747">MESVTFLIIFATDVNAEEEATNKSVVTEEDICRSCADCCFLIPSVTRVVAAAASAFAAEFVALVDFSHFIFEVAGFTSTVIG</sequence>